<evidence type="ECO:0000256" key="4">
    <source>
        <dbReference type="ARBA" id="ARBA00022701"/>
    </source>
</evidence>
<keyword evidence="14" id="KW-1185">Reference proteome</keyword>
<dbReference type="InterPro" id="IPR002182">
    <property type="entry name" value="NB-ARC"/>
</dbReference>
<keyword evidence="8" id="KW-0505">Motor protein</keyword>
<keyword evidence="4" id="KW-0493">Microtubule</keyword>
<feature type="domain" description="DUF7779" evidence="12">
    <location>
        <begin position="282"/>
        <end position="360"/>
    </location>
</feature>
<feature type="repeat" description="TPR" evidence="10">
    <location>
        <begin position="630"/>
        <end position="663"/>
    </location>
</feature>
<evidence type="ECO:0000256" key="5">
    <source>
        <dbReference type="ARBA" id="ARBA00022737"/>
    </source>
</evidence>
<keyword evidence="5" id="KW-0677">Repeat</keyword>
<dbReference type="InterPro" id="IPR027417">
    <property type="entry name" value="P-loop_NTPase"/>
</dbReference>
<dbReference type="Pfam" id="PF00931">
    <property type="entry name" value="NB-ARC"/>
    <property type="match status" value="1"/>
</dbReference>
<sequence>MNQSNQDNAKGWQNKVEGGIVYQGDISIYNSPTGQLHSSPPNNIPSRGVANFVGRDEKLAEVHKKLLQNDNVAILAVTAMGGMGKTELATKYAQRYKVKYPGGLCWLNARKPDLAAEIVEFAKSYMELELPPTLLTSQEQAKWCWRNWQPQAGLVLVVLDNIDDVINWENSREVLPTDNRFCILMTTRLRNLGLTVQHITLDELSPNDALNLLIALLGENDRRVQGEPQTAANLCKWLGYLPLGLQLVGAYLAEDPSLSLAEILQQLPAQQKSQLEAVFELSWQKLNSMTQRVAKLLSLFAPDIIPWQLVESVSQLLHWTKADVDEARKQLFKHHLIEVAEGESCYKIHPLIREFLQEKLAGLNTADDLKKAFAAALVEIADKIPESPTLEDIKSVQLAIPHLTEVAQNLIDVVEDENLTWVFTGLGRFYQGQGLYTLAAPWYEQGLSTVQTRLGEEHPDFANSLNNLALLYDSQGRYDQAKPLYLQALDLRKRLLGEEHPSVANSLNNLANFYNSQGRYDQAEPLFLQALELYKRLLGEEHPDFATSLNNLANLYNSQGRYDQAEPLYLQALELRKRLLGQAHLDVADSLNDLALLYNSQGRYDQAEPLFLQALELYKRLLGKEHPSVATSLSNLANFYDSQGRYDQAEPLFLQALELYKRLLGEEHPDFATSLNNLA</sequence>
<evidence type="ECO:0000256" key="7">
    <source>
        <dbReference type="ARBA" id="ARBA00023054"/>
    </source>
</evidence>
<accession>A0ABR8F171</accession>
<dbReference type="Pfam" id="PF13424">
    <property type="entry name" value="TPR_12"/>
    <property type="match status" value="3"/>
</dbReference>
<feature type="repeat" description="TPR" evidence="10">
    <location>
        <begin position="462"/>
        <end position="495"/>
    </location>
</feature>
<keyword evidence="3" id="KW-0963">Cytoplasm</keyword>
<organism evidence="13 14">
    <name type="scientific">Nostoc linckia FACHB-391</name>
    <dbReference type="NCBI Taxonomy" id="2692906"/>
    <lineage>
        <taxon>Bacteria</taxon>
        <taxon>Bacillati</taxon>
        <taxon>Cyanobacteriota</taxon>
        <taxon>Cyanophyceae</taxon>
        <taxon>Nostocales</taxon>
        <taxon>Nostocaceae</taxon>
        <taxon>Nostoc</taxon>
    </lineage>
</organism>
<evidence type="ECO:0000313" key="13">
    <source>
        <dbReference type="EMBL" id="MBD2563032.1"/>
    </source>
</evidence>
<evidence type="ECO:0000256" key="8">
    <source>
        <dbReference type="ARBA" id="ARBA00023175"/>
    </source>
</evidence>
<gene>
    <name evidence="13" type="ORF">H6G95_20895</name>
</gene>
<dbReference type="InterPro" id="IPR011990">
    <property type="entry name" value="TPR-like_helical_dom_sf"/>
</dbReference>
<dbReference type="InterPro" id="IPR019734">
    <property type="entry name" value="TPR_rpt"/>
</dbReference>
<protein>
    <submittedName>
        <fullName evidence="13">Tetratricopeptide repeat protein</fullName>
    </submittedName>
</protein>
<dbReference type="EMBL" id="JACJTE010000025">
    <property type="protein sequence ID" value="MBD2563032.1"/>
    <property type="molecule type" value="Genomic_DNA"/>
</dbReference>
<comment type="caution">
    <text evidence="13">The sequence shown here is derived from an EMBL/GenBank/DDBJ whole genome shotgun (WGS) entry which is preliminary data.</text>
</comment>
<evidence type="ECO:0000259" key="11">
    <source>
        <dbReference type="Pfam" id="PF00931"/>
    </source>
</evidence>
<feature type="repeat" description="TPR" evidence="10">
    <location>
        <begin position="588"/>
        <end position="621"/>
    </location>
</feature>
<dbReference type="Gene3D" id="1.25.40.10">
    <property type="entry name" value="Tetratricopeptide repeat domain"/>
    <property type="match status" value="2"/>
</dbReference>
<keyword evidence="6 10" id="KW-0802">TPR repeat</keyword>
<evidence type="ECO:0000256" key="6">
    <source>
        <dbReference type="ARBA" id="ARBA00022803"/>
    </source>
</evidence>
<dbReference type="PROSITE" id="PS50005">
    <property type="entry name" value="TPR"/>
    <property type="match status" value="5"/>
</dbReference>
<evidence type="ECO:0000256" key="9">
    <source>
        <dbReference type="ARBA" id="ARBA00023212"/>
    </source>
</evidence>
<comment type="subcellular location">
    <subcellularLocation>
        <location evidence="1">Cytoplasm</location>
        <location evidence="1">Cytoskeleton</location>
    </subcellularLocation>
</comment>
<keyword evidence="7" id="KW-0175">Coiled coil</keyword>
<dbReference type="SMART" id="SM00028">
    <property type="entry name" value="TPR"/>
    <property type="match status" value="6"/>
</dbReference>
<dbReference type="RefSeq" id="WP_190971453.1">
    <property type="nucleotide sequence ID" value="NZ_JACJTE010000025.1"/>
</dbReference>
<evidence type="ECO:0000256" key="3">
    <source>
        <dbReference type="ARBA" id="ARBA00022490"/>
    </source>
</evidence>
<evidence type="ECO:0000259" key="12">
    <source>
        <dbReference type="Pfam" id="PF25000"/>
    </source>
</evidence>
<dbReference type="PRINTS" id="PR00381">
    <property type="entry name" value="KINESINLIGHT"/>
</dbReference>
<evidence type="ECO:0000313" key="14">
    <source>
        <dbReference type="Proteomes" id="UP000604661"/>
    </source>
</evidence>
<evidence type="ECO:0000256" key="2">
    <source>
        <dbReference type="ARBA" id="ARBA00009622"/>
    </source>
</evidence>
<feature type="domain" description="NB-ARC" evidence="11">
    <location>
        <begin position="56"/>
        <end position="215"/>
    </location>
</feature>
<dbReference type="PANTHER" id="PTHR45783">
    <property type="entry name" value="KINESIN LIGHT CHAIN"/>
    <property type="match status" value="1"/>
</dbReference>
<keyword evidence="9" id="KW-0206">Cytoskeleton</keyword>
<dbReference type="Gene3D" id="3.40.50.300">
    <property type="entry name" value="P-loop containing nucleotide triphosphate hydrolases"/>
    <property type="match status" value="1"/>
</dbReference>
<proteinExistence type="inferred from homology"/>
<dbReference type="SUPFAM" id="SSF48452">
    <property type="entry name" value="TPR-like"/>
    <property type="match status" value="2"/>
</dbReference>
<feature type="repeat" description="TPR" evidence="10">
    <location>
        <begin position="546"/>
        <end position="579"/>
    </location>
</feature>
<comment type="similarity">
    <text evidence="2">Belongs to the kinesin light chain family.</text>
</comment>
<feature type="non-terminal residue" evidence="13">
    <location>
        <position position="679"/>
    </location>
</feature>
<evidence type="ECO:0000256" key="10">
    <source>
        <dbReference type="PROSITE-ProRule" id="PRU00339"/>
    </source>
</evidence>
<dbReference type="InterPro" id="IPR056681">
    <property type="entry name" value="DUF7779"/>
</dbReference>
<dbReference type="PANTHER" id="PTHR45783:SF3">
    <property type="entry name" value="KINESIN LIGHT CHAIN"/>
    <property type="match status" value="1"/>
</dbReference>
<feature type="repeat" description="TPR" evidence="10">
    <location>
        <begin position="504"/>
        <end position="537"/>
    </location>
</feature>
<evidence type="ECO:0000256" key="1">
    <source>
        <dbReference type="ARBA" id="ARBA00004245"/>
    </source>
</evidence>
<dbReference type="Pfam" id="PF25000">
    <property type="entry name" value="DUF7779"/>
    <property type="match status" value="1"/>
</dbReference>
<reference evidence="13 14" key="1">
    <citation type="journal article" date="2020" name="ISME J.">
        <title>Comparative genomics reveals insights into cyanobacterial evolution and habitat adaptation.</title>
        <authorList>
            <person name="Chen M.Y."/>
            <person name="Teng W.K."/>
            <person name="Zhao L."/>
            <person name="Hu C.X."/>
            <person name="Zhou Y.K."/>
            <person name="Han B.P."/>
            <person name="Song L.R."/>
            <person name="Shu W.S."/>
        </authorList>
    </citation>
    <scope>NUCLEOTIDE SEQUENCE [LARGE SCALE GENOMIC DNA]</scope>
    <source>
        <strain evidence="13 14">FACHB-391</strain>
    </source>
</reference>
<name>A0ABR8F171_NOSLI</name>
<dbReference type="SUPFAM" id="SSF52540">
    <property type="entry name" value="P-loop containing nucleoside triphosphate hydrolases"/>
    <property type="match status" value="1"/>
</dbReference>
<dbReference type="Proteomes" id="UP000604661">
    <property type="component" value="Unassembled WGS sequence"/>
</dbReference>
<dbReference type="InterPro" id="IPR002151">
    <property type="entry name" value="Kinesin_light"/>
</dbReference>